<dbReference type="RefSeq" id="WP_016575732.1">
    <property type="nucleotide sequence ID" value="NZ_BHXC01000006.1"/>
</dbReference>
<dbReference type="Proteomes" id="UP000288351">
    <property type="component" value="Unassembled WGS sequence"/>
</dbReference>
<dbReference type="EMBL" id="BHXC01000006">
    <property type="protein sequence ID" value="GCB88472.1"/>
    <property type="molecule type" value="Genomic_DNA"/>
</dbReference>
<gene>
    <name evidence="1" type="ORF">SALB_01142</name>
</gene>
<comment type="caution">
    <text evidence="1">The sequence shown here is derived from an EMBL/GenBank/DDBJ whole genome shotgun (WGS) entry which is preliminary data.</text>
</comment>
<evidence type="ECO:0000313" key="1">
    <source>
        <dbReference type="EMBL" id="GCB88472.1"/>
    </source>
</evidence>
<reference evidence="1 2" key="1">
    <citation type="journal article" date="2019" name="Microbiol. Resour. Announc.">
        <title>Draft Genome Sequence of the Most Traditional epsilon-Poly-l-Lysine Producer, Streptomyces albulus NBRC14147.</title>
        <authorList>
            <person name="Yamanaka K."/>
            <person name="Hamano Y."/>
        </authorList>
    </citation>
    <scope>NUCLEOTIDE SEQUENCE [LARGE SCALE GENOMIC DNA]</scope>
    <source>
        <strain evidence="1 2">NBRC 14147</strain>
    </source>
</reference>
<evidence type="ECO:0000313" key="2">
    <source>
        <dbReference type="Proteomes" id="UP000288351"/>
    </source>
</evidence>
<protein>
    <submittedName>
        <fullName evidence="1">Uncharacterized protein</fullName>
    </submittedName>
</protein>
<organism evidence="1 2">
    <name type="scientific">Streptomyces noursei</name>
    <name type="common">Streptomyces albulus</name>
    <dbReference type="NCBI Taxonomy" id="1971"/>
    <lineage>
        <taxon>Bacteria</taxon>
        <taxon>Bacillati</taxon>
        <taxon>Actinomycetota</taxon>
        <taxon>Actinomycetes</taxon>
        <taxon>Kitasatosporales</taxon>
        <taxon>Streptomycetaceae</taxon>
        <taxon>Streptomyces</taxon>
    </lineage>
</organism>
<sequence length="80" mass="7662">MDRSLVSVRAALVLLLAALTGVGVGLLSVLAGDGTARGIITGLAAAGAALPLCNRGIAPDAATGRPVAGTERVNGGSIRG</sequence>
<name>A0A401QT36_STRNR</name>
<accession>A0A401QT36</accession>
<dbReference type="AlphaFoldDB" id="A0A401QT36"/>
<proteinExistence type="predicted"/>